<sequence length="863" mass="96463">MDWHAVAKTLIASLDETDGSRKDAWSLNEGQRRSLTALAQRIPQNGVVIADEVGMGKTRIAVALARAVVRQGGRVAVLVPPGLGFQWAQEMQDGGVECPPLLRSLEQYFKPWDPKEGGTPLWSTQSVVLLSHQIANWRIGEGTRAPYWSLLPLLYATWRKVCDGRYPRHFHAAPELSDPRIRAAADDIAAWAKRAGGTPVDFLNTLVDEAPWPAAMKSGQYSSGSALRVALERAVGIGLGFFDLIIIDEAHKSRGDATGLSRLLNNVALAPADGRKLAMTATPVELDAEQWQDVLDRIAVKAADGRCLPDHEQTTRAIGAYVKAVNEVKTQLSDAGKRQNYRTAARAFEQTLSPYLLRRDKREAQSVQAFARHAGLPPHAYRRERPLIIDPAKLSPAWRQVVCAAEALSLAAAQGTAPQAQRLRLTMGNGHGIAKIIDQLQQDEAEDREQLAMDRKLEDEPNLNSARSRRVDWWLDVMRQALRNENVLLDHPAIDRAVREIESAHDNGEKVLVFGRYTAPMKKLVELLNARQMLRALRDNRPWPQSGLRESEYDAVKAAQRQLGILRDESIDSINAQLKRQYEELENRRQSAREHLFHTLRAGLATYPDDTAAKHLFHAFERNPVGQASVTRAVMELLTLDEASPRDWADAFVHLVDAARDREDVDDRGEAGLNEAGAAALWPKLAERFDEEYSHPQGGFARLMYGDTKHVTRRLLQMAFNRQDSYPRVLVAQSVVGREGLNLHKACRTVLLLHPEWNPAVVEQQIGRVDRLGSRWEQLLEEAVANGVRGSDLPRIDILPIVFQGTYDEHNWMVLKARWDALRAQLHGSVIHVPDDYDDPLLRRIADEINDVAPDFSPGTAPV</sequence>
<dbReference type="RefSeq" id="WP_279997360.1">
    <property type="nucleotide sequence ID" value="NZ_JAOCDZ010000030.1"/>
</dbReference>
<dbReference type="SMART" id="SM00490">
    <property type="entry name" value="HELICc"/>
    <property type="match status" value="1"/>
</dbReference>
<dbReference type="InterPro" id="IPR050742">
    <property type="entry name" value="Helicase_Restrict-Modif_Enz"/>
</dbReference>
<dbReference type="GO" id="GO:0005829">
    <property type="term" value="C:cytosol"/>
    <property type="evidence" value="ECO:0007669"/>
    <property type="project" value="TreeGrafter"/>
</dbReference>
<keyword evidence="4" id="KW-0067">ATP-binding</keyword>
<evidence type="ECO:0000313" key="4">
    <source>
        <dbReference type="EMBL" id="MDH0739807.1"/>
    </source>
</evidence>
<name>A0AA42S6M1_9BURK</name>
<dbReference type="PANTHER" id="PTHR47396">
    <property type="entry name" value="TYPE I RESTRICTION ENZYME ECOKI R PROTEIN"/>
    <property type="match status" value="1"/>
</dbReference>
<reference evidence="4" key="1">
    <citation type="submission" date="2022-09" db="EMBL/GenBank/DDBJ databases">
        <title>Intensive care unit water sources are persistently colonized with multi-drug resistant bacteria and are the site of extensive horizontal gene transfer of antibiotic resistance genes.</title>
        <authorList>
            <person name="Diorio-Toth L."/>
        </authorList>
    </citation>
    <scope>NUCLEOTIDE SEQUENCE</scope>
    <source>
        <strain evidence="4">GD03843</strain>
    </source>
</reference>
<dbReference type="PANTHER" id="PTHR47396:SF1">
    <property type="entry name" value="ATP-DEPENDENT HELICASE IRC3-RELATED"/>
    <property type="match status" value="1"/>
</dbReference>
<keyword evidence="1" id="KW-0175">Coiled coil</keyword>
<dbReference type="SMART" id="SM00487">
    <property type="entry name" value="DEXDc"/>
    <property type="match status" value="1"/>
</dbReference>
<keyword evidence="4" id="KW-0347">Helicase</keyword>
<evidence type="ECO:0000256" key="1">
    <source>
        <dbReference type="SAM" id="Coils"/>
    </source>
</evidence>
<dbReference type="InterPro" id="IPR038718">
    <property type="entry name" value="SNF2-like_sf"/>
</dbReference>
<dbReference type="GO" id="GO:0004386">
    <property type="term" value="F:helicase activity"/>
    <property type="evidence" value="ECO:0007669"/>
    <property type="project" value="UniProtKB-KW"/>
</dbReference>
<protein>
    <submittedName>
        <fullName evidence="4">Helicase-related protein</fullName>
    </submittedName>
</protein>
<dbReference type="Gene3D" id="3.40.50.300">
    <property type="entry name" value="P-loop containing nucleotide triphosphate hydrolases"/>
    <property type="match status" value="1"/>
</dbReference>
<keyword evidence="4" id="KW-0378">Hydrolase</keyword>
<dbReference type="InterPro" id="IPR001650">
    <property type="entry name" value="Helicase_C-like"/>
</dbReference>
<dbReference type="AlphaFoldDB" id="A0AA42S6M1"/>
<comment type="caution">
    <text evidence="4">The sequence shown here is derived from an EMBL/GenBank/DDBJ whole genome shotgun (WGS) entry which is preliminary data.</text>
</comment>
<feature type="domain" description="Helicase C-terminal" evidence="3">
    <location>
        <begin position="683"/>
        <end position="773"/>
    </location>
</feature>
<evidence type="ECO:0000259" key="3">
    <source>
        <dbReference type="SMART" id="SM00490"/>
    </source>
</evidence>
<proteinExistence type="predicted"/>
<accession>A0AA42S6M1</accession>
<organism evidence="4 5">
    <name type="scientific">Achromobacter spanius</name>
    <dbReference type="NCBI Taxonomy" id="217203"/>
    <lineage>
        <taxon>Bacteria</taxon>
        <taxon>Pseudomonadati</taxon>
        <taxon>Pseudomonadota</taxon>
        <taxon>Betaproteobacteria</taxon>
        <taxon>Burkholderiales</taxon>
        <taxon>Alcaligenaceae</taxon>
        <taxon>Achromobacter</taxon>
    </lineage>
</organism>
<dbReference type="Proteomes" id="UP001161094">
    <property type="component" value="Unassembled WGS sequence"/>
</dbReference>
<dbReference type="Pfam" id="PF00271">
    <property type="entry name" value="Helicase_C"/>
    <property type="match status" value="1"/>
</dbReference>
<dbReference type="InterPro" id="IPR027417">
    <property type="entry name" value="P-loop_NTPase"/>
</dbReference>
<dbReference type="EMBL" id="JAOCDZ010000030">
    <property type="protein sequence ID" value="MDH0739807.1"/>
    <property type="molecule type" value="Genomic_DNA"/>
</dbReference>
<feature type="domain" description="Helicase ATP-binding" evidence="2">
    <location>
        <begin position="23"/>
        <end position="311"/>
    </location>
</feature>
<feature type="coiled-coil region" evidence="1">
    <location>
        <begin position="568"/>
        <end position="595"/>
    </location>
</feature>
<keyword evidence="4" id="KW-0547">Nucleotide-binding</keyword>
<dbReference type="Gene3D" id="3.40.50.10810">
    <property type="entry name" value="Tandem AAA-ATPase domain"/>
    <property type="match status" value="2"/>
</dbReference>
<evidence type="ECO:0000313" key="5">
    <source>
        <dbReference type="Proteomes" id="UP001161094"/>
    </source>
</evidence>
<evidence type="ECO:0000259" key="2">
    <source>
        <dbReference type="SMART" id="SM00487"/>
    </source>
</evidence>
<gene>
    <name evidence="4" type="ORF">N5D93_28660</name>
</gene>
<dbReference type="SUPFAM" id="SSF52540">
    <property type="entry name" value="P-loop containing nucleoside triphosphate hydrolases"/>
    <property type="match status" value="2"/>
</dbReference>
<dbReference type="InterPro" id="IPR014001">
    <property type="entry name" value="Helicase_ATP-bd"/>
</dbReference>